<dbReference type="FunFam" id="3.40.50.970:FF:000013">
    <property type="entry name" value="Pyruvate dehydrogenase E1 component subunit alpha"/>
    <property type="match status" value="1"/>
</dbReference>
<keyword evidence="3" id="KW-0786">Thiamine pyrophosphate</keyword>
<dbReference type="InterPro" id="IPR001017">
    <property type="entry name" value="DH_E1"/>
</dbReference>
<dbReference type="SUPFAM" id="SSF52518">
    <property type="entry name" value="Thiamin diphosphate-binding fold (THDP-binding)"/>
    <property type="match status" value="1"/>
</dbReference>
<gene>
    <name evidence="5" type="primary">acoA</name>
    <name evidence="5" type="ORF">BBEV_2734</name>
</gene>
<dbReference type="Proteomes" id="UP000094463">
    <property type="component" value="Chromosome"/>
</dbReference>
<dbReference type="EMBL" id="CP012502">
    <property type="protein sequence ID" value="AOM84071.1"/>
    <property type="molecule type" value="Genomic_DNA"/>
</dbReference>
<evidence type="ECO:0000259" key="4">
    <source>
        <dbReference type="Pfam" id="PF00676"/>
    </source>
</evidence>
<dbReference type="PANTHER" id="PTHR11516:SF60">
    <property type="entry name" value="PYRUVATE DEHYDROGENASE E1 COMPONENT SUBUNIT ALPHA"/>
    <property type="match status" value="1"/>
</dbReference>
<evidence type="ECO:0000256" key="1">
    <source>
        <dbReference type="ARBA" id="ARBA00001964"/>
    </source>
</evidence>
<keyword evidence="6" id="KW-1185">Reference proteome</keyword>
<evidence type="ECO:0000313" key="5">
    <source>
        <dbReference type="EMBL" id="AOM84071.1"/>
    </source>
</evidence>
<dbReference type="CDD" id="cd02000">
    <property type="entry name" value="TPP_E1_PDC_ADC_BCADC"/>
    <property type="match status" value="1"/>
</dbReference>
<dbReference type="InterPro" id="IPR050642">
    <property type="entry name" value="PDH_E1_Alpha_Subunit"/>
</dbReference>
<dbReference type="Gene3D" id="3.40.50.970">
    <property type="match status" value="1"/>
</dbReference>
<dbReference type="STRING" id="632773.BBEV_2734"/>
<dbReference type="PANTHER" id="PTHR11516">
    <property type="entry name" value="PYRUVATE DEHYDROGENASE E1 COMPONENT, ALPHA SUBUNIT BACTERIAL AND ORGANELLAR"/>
    <property type="match status" value="1"/>
</dbReference>
<feature type="domain" description="Dehydrogenase E1 component" evidence="4">
    <location>
        <begin position="22"/>
        <end position="319"/>
    </location>
</feature>
<proteinExistence type="predicted"/>
<organism evidence="5 6">
    <name type="scientific">Salisediminibacterium beveridgei</name>
    <dbReference type="NCBI Taxonomy" id="632773"/>
    <lineage>
        <taxon>Bacteria</taxon>
        <taxon>Bacillati</taxon>
        <taxon>Bacillota</taxon>
        <taxon>Bacilli</taxon>
        <taxon>Bacillales</taxon>
        <taxon>Bacillaceae</taxon>
        <taxon>Salisediminibacterium</taxon>
    </lineage>
</organism>
<evidence type="ECO:0000313" key="6">
    <source>
        <dbReference type="Proteomes" id="UP000094463"/>
    </source>
</evidence>
<reference evidence="5 6" key="1">
    <citation type="submission" date="2015-08" db="EMBL/GenBank/DDBJ databases">
        <title>The complete genome sequence of Bacillus beveridgei MLTeJB.</title>
        <authorList>
            <person name="Hanson T.E."/>
            <person name="Mesa C."/>
            <person name="Basesman S.M."/>
            <person name="Oremland R.S."/>
        </authorList>
    </citation>
    <scope>NUCLEOTIDE SEQUENCE [LARGE SCALE GENOMIC DNA]</scope>
    <source>
        <strain evidence="5 6">MLTeJB</strain>
    </source>
</reference>
<dbReference type="PATRIC" id="fig|632773.3.peg.2872"/>
<accession>A0A1D7QYI3</accession>
<dbReference type="EC" id="1.2.4.-" evidence="5"/>
<comment type="cofactor">
    <cofactor evidence="1">
        <name>thiamine diphosphate</name>
        <dbReference type="ChEBI" id="CHEBI:58937"/>
    </cofactor>
</comment>
<keyword evidence="2 5" id="KW-0560">Oxidoreductase</keyword>
<evidence type="ECO:0000256" key="2">
    <source>
        <dbReference type="ARBA" id="ARBA00023002"/>
    </source>
</evidence>
<dbReference type="OrthoDB" id="9766715at2"/>
<dbReference type="InterPro" id="IPR029061">
    <property type="entry name" value="THDP-binding"/>
</dbReference>
<protein>
    <submittedName>
        <fullName evidence="5">Acetoin dehydrogenase E1 component alpha-subunit</fullName>
        <ecNumber evidence="5">1.2.4.-</ecNumber>
    </submittedName>
</protein>
<dbReference type="GO" id="GO:0004739">
    <property type="term" value="F:pyruvate dehydrogenase (acetyl-transferring) activity"/>
    <property type="evidence" value="ECO:0007669"/>
    <property type="project" value="TreeGrafter"/>
</dbReference>
<name>A0A1D7QYI3_9BACI</name>
<dbReference type="AlphaFoldDB" id="A0A1D7QYI3"/>
<sequence length="333" mass="36240">MKISEKEVTGITTEKARWMYQKMQEIRMFEDRVHDLFGEGKLPGFVHLYAGEEAVAVGVCAHFDNKDTITSTHRGHGHCIAKGCELDGMMAELYGKSTGLCNGKGGSMHIADVEKGMLGANGIVGGGFPLATGAALTAKLKKTGGVSACFFGDGAGNHGTFHEGINLSAIWDLPVLFVAENNGYAEATPFEYASSCDNIADRAQGYNIPGEIVDGKDVVAVYEAAQRAVDRARNGEGPSLIECKTYRNYGHFEGDAQKYKTAEDKERHLGEDDAIVRFRSYILENSLMTEDELNQIDQDVEKAVTHAVSFAEESPDPTIEDLTTDVYVNYQSE</sequence>
<dbReference type="RefSeq" id="WP_069365982.1">
    <property type="nucleotide sequence ID" value="NZ_CP012502.1"/>
</dbReference>
<dbReference type="Pfam" id="PF00676">
    <property type="entry name" value="E1_dh"/>
    <property type="match status" value="1"/>
</dbReference>
<dbReference type="KEGG" id="bbev:BBEV_2734"/>
<evidence type="ECO:0000256" key="3">
    <source>
        <dbReference type="ARBA" id="ARBA00023052"/>
    </source>
</evidence>
<dbReference type="GO" id="GO:0006086">
    <property type="term" value="P:pyruvate decarboxylation to acetyl-CoA"/>
    <property type="evidence" value="ECO:0007669"/>
    <property type="project" value="TreeGrafter"/>
</dbReference>